<feature type="binding site" evidence="3">
    <location>
        <position position="125"/>
    </location>
    <ligand>
        <name>a divalent metal cation</name>
        <dbReference type="ChEBI" id="CHEBI:60240"/>
    </ligand>
</feature>
<dbReference type="PANTHER" id="PTHR37302:SF3">
    <property type="entry name" value="DAMAGE-INDUCIBLE PROTEIN DINB"/>
    <property type="match status" value="1"/>
</dbReference>
<feature type="binding site" evidence="3">
    <location>
        <position position="121"/>
    </location>
    <ligand>
        <name>a divalent metal cation</name>
        <dbReference type="ChEBI" id="CHEBI:60240"/>
    </ligand>
</feature>
<dbReference type="Pfam" id="PF05163">
    <property type="entry name" value="DinB"/>
    <property type="match status" value="1"/>
</dbReference>
<feature type="binding site" evidence="3">
    <location>
        <position position="44"/>
    </location>
    <ligand>
        <name>a divalent metal cation</name>
        <dbReference type="ChEBI" id="CHEBI:60240"/>
    </ligand>
</feature>
<keyword evidence="5" id="KW-1185">Reference proteome</keyword>
<organism evidence="4 5">
    <name type="scientific">Litchfieldia salsa</name>
    <dbReference type="NCBI Taxonomy" id="930152"/>
    <lineage>
        <taxon>Bacteria</taxon>
        <taxon>Bacillati</taxon>
        <taxon>Bacillota</taxon>
        <taxon>Bacilli</taxon>
        <taxon>Bacillales</taxon>
        <taxon>Bacillaceae</taxon>
        <taxon>Litchfieldia</taxon>
    </lineage>
</organism>
<evidence type="ECO:0000256" key="3">
    <source>
        <dbReference type="PIRSR" id="PIRSR607837-1"/>
    </source>
</evidence>
<dbReference type="Proteomes" id="UP000199159">
    <property type="component" value="Unassembled WGS sequence"/>
</dbReference>
<accession>A0A1H0U0Q2</accession>
<dbReference type="Gene3D" id="1.20.120.450">
    <property type="entry name" value="dinb family like domain"/>
    <property type="match status" value="1"/>
</dbReference>
<name>A0A1H0U0Q2_9BACI</name>
<dbReference type="AlphaFoldDB" id="A0A1H0U0Q2"/>
<evidence type="ECO:0000256" key="1">
    <source>
        <dbReference type="ARBA" id="ARBA00008635"/>
    </source>
</evidence>
<dbReference type="EMBL" id="FNJU01000004">
    <property type="protein sequence ID" value="SDP59862.1"/>
    <property type="molecule type" value="Genomic_DNA"/>
</dbReference>
<reference evidence="5" key="1">
    <citation type="submission" date="2016-10" db="EMBL/GenBank/DDBJ databases">
        <authorList>
            <person name="Varghese N."/>
            <person name="Submissions S."/>
        </authorList>
    </citation>
    <scope>NUCLEOTIDE SEQUENCE [LARGE SCALE GENOMIC DNA]</scope>
    <source>
        <strain evidence="5">IBRC-M10078</strain>
    </source>
</reference>
<dbReference type="InterPro" id="IPR034660">
    <property type="entry name" value="DinB/YfiT-like"/>
</dbReference>
<dbReference type="OrthoDB" id="25666at2"/>
<protein>
    <submittedName>
        <fullName evidence="4">Uncharacterized damage-inducible protein DinB (Forms a four-helix bundle)</fullName>
    </submittedName>
</protein>
<evidence type="ECO:0000313" key="5">
    <source>
        <dbReference type="Proteomes" id="UP000199159"/>
    </source>
</evidence>
<dbReference type="RefSeq" id="WP_090853186.1">
    <property type="nucleotide sequence ID" value="NZ_FNJU01000004.1"/>
</dbReference>
<dbReference type="SUPFAM" id="SSF109854">
    <property type="entry name" value="DinB/YfiT-like putative metalloenzymes"/>
    <property type="match status" value="1"/>
</dbReference>
<sequence>MKNLFLYNWMVREDWFNWCKQFSNEQLLAERKGGLGNILHTLLHIIVVEHDWIQDLKGGRVAELIVSDYRTIEDVIELHHKWHDEIKEFVMGWHEDLDKIELILDEDRYTYGEVLKHLIVHEVHHIGQLSIWARDLGKAPVTANYIRKGLQ</sequence>
<proteinExistence type="inferred from homology"/>
<dbReference type="InterPro" id="IPR007837">
    <property type="entry name" value="DinB"/>
</dbReference>
<dbReference type="GO" id="GO:0046872">
    <property type="term" value="F:metal ion binding"/>
    <property type="evidence" value="ECO:0007669"/>
    <property type="project" value="UniProtKB-KW"/>
</dbReference>
<gene>
    <name evidence="4" type="ORF">SAMN05216565_10475</name>
</gene>
<evidence type="ECO:0000313" key="4">
    <source>
        <dbReference type="EMBL" id="SDP59862.1"/>
    </source>
</evidence>
<dbReference type="STRING" id="930152.SAMN05216565_10475"/>
<keyword evidence="2 3" id="KW-0479">Metal-binding</keyword>
<dbReference type="PANTHER" id="PTHR37302">
    <property type="entry name" value="SLR1116 PROTEIN"/>
    <property type="match status" value="1"/>
</dbReference>
<comment type="similarity">
    <text evidence="1">Belongs to the DinB family.</text>
</comment>
<evidence type="ECO:0000256" key="2">
    <source>
        <dbReference type="ARBA" id="ARBA00022723"/>
    </source>
</evidence>